<reference evidence="1" key="1">
    <citation type="submission" date="2022-04" db="EMBL/GenBank/DDBJ databases">
        <title>Genome of the entomopathogenic fungus Entomophthora muscae.</title>
        <authorList>
            <person name="Elya C."/>
            <person name="Lovett B.R."/>
            <person name="Lee E."/>
            <person name="Macias A.M."/>
            <person name="Hajek A.E."/>
            <person name="De Bivort B.L."/>
            <person name="Kasson M.T."/>
            <person name="De Fine Licht H.H."/>
            <person name="Stajich J.E."/>
        </authorList>
    </citation>
    <scope>NUCLEOTIDE SEQUENCE</scope>
    <source>
        <strain evidence="1">Berkeley</strain>
    </source>
</reference>
<protein>
    <submittedName>
        <fullName evidence="1">Uncharacterized protein</fullName>
    </submittedName>
</protein>
<gene>
    <name evidence="1" type="ORF">DSO57_1034008</name>
</gene>
<name>A0ACC2RET8_9FUNG</name>
<evidence type="ECO:0000313" key="1">
    <source>
        <dbReference type="EMBL" id="KAJ9048548.1"/>
    </source>
</evidence>
<sequence length="89" mass="10092">MSFDHSIEIEIPFPSAKFAHIAKQVLEVDKELKHNEISRSIYIDSEAPTILKSKFSSNSKKMIRVSINSFIDMLNLVAATQAKFHLDEA</sequence>
<proteinExistence type="predicted"/>
<dbReference type="Proteomes" id="UP001165960">
    <property type="component" value="Unassembled WGS sequence"/>
</dbReference>
<keyword evidence="2" id="KW-1185">Reference proteome</keyword>
<organism evidence="1 2">
    <name type="scientific">Entomophthora muscae</name>
    <dbReference type="NCBI Taxonomy" id="34485"/>
    <lineage>
        <taxon>Eukaryota</taxon>
        <taxon>Fungi</taxon>
        <taxon>Fungi incertae sedis</taxon>
        <taxon>Zoopagomycota</taxon>
        <taxon>Entomophthoromycotina</taxon>
        <taxon>Entomophthoromycetes</taxon>
        <taxon>Entomophthorales</taxon>
        <taxon>Entomophthoraceae</taxon>
        <taxon>Entomophthora</taxon>
    </lineage>
</organism>
<comment type="caution">
    <text evidence="1">The sequence shown here is derived from an EMBL/GenBank/DDBJ whole genome shotgun (WGS) entry which is preliminary data.</text>
</comment>
<dbReference type="EMBL" id="QTSX02007376">
    <property type="protein sequence ID" value="KAJ9048548.1"/>
    <property type="molecule type" value="Genomic_DNA"/>
</dbReference>
<accession>A0ACC2RET8</accession>
<evidence type="ECO:0000313" key="2">
    <source>
        <dbReference type="Proteomes" id="UP001165960"/>
    </source>
</evidence>